<evidence type="ECO:0000256" key="2">
    <source>
        <dbReference type="ARBA" id="ARBA00022692"/>
    </source>
</evidence>
<feature type="transmembrane region" description="Helical" evidence="6">
    <location>
        <begin position="20"/>
        <end position="37"/>
    </location>
</feature>
<keyword evidence="8" id="KW-1185">Reference proteome</keyword>
<dbReference type="Proteomes" id="UP000294933">
    <property type="component" value="Unassembled WGS sequence"/>
</dbReference>
<keyword evidence="2 6" id="KW-0812">Transmembrane</keyword>
<evidence type="ECO:0000256" key="4">
    <source>
        <dbReference type="ARBA" id="ARBA00023136"/>
    </source>
</evidence>
<dbReference type="OrthoDB" id="73612at2759"/>
<feature type="transmembrane region" description="Helical" evidence="6">
    <location>
        <begin position="57"/>
        <end position="83"/>
    </location>
</feature>
<feature type="transmembrane region" description="Helical" evidence="6">
    <location>
        <begin position="103"/>
        <end position="125"/>
    </location>
</feature>
<sequence>MAILSSPLQFVTSTPPATRGLAITTVLLSLTYFWIRWHDTEPLPTTPYLTLVPGASLFYPWTFLTSGFVETSIIELVFSLLVVPASFRYLERLWGTGETLKFIAINTIIPNLISFGLNWIEFLVLRNADLFLYGMEYHGQMALQTAALVAFTQVIPEHQVQVFGVIKVRVKRLPMAYVGLSNVMVIIGYQSPWLNIQWGWLVAWAYLRFYKKNKGDGIVGDSYGDRSETFAFVHWFPPFAHYPVSLICNLVESIFKKLRLLPTPTADVESGGYTLLPGGTRAEAERRRALALKALDQRMAAAVAPPPEPSPAPRPPPAAATNLPNGPPSPVASKTRAVERRTSVSEVDLGESKAKARGKDDA</sequence>
<evidence type="ECO:0000313" key="8">
    <source>
        <dbReference type="Proteomes" id="UP000294933"/>
    </source>
</evidence>
<accession>A0A4Y7QLC2</accession>
<feature type="compositionally biased region" description="Basic and acidic residues" evidence="5">
    <location>
        <begin position="350"/>
        <end position="362"/>
    </location>
</feature>
<comment type="subcellular location">
    <subcellularLocation>
        <location evidence="1">Membrane</location>
        <topology evidence="1">Multi-pass membrane protein</topology>
    </subcellularLocation>
</comment>
<proteinExistence type="predicted"/>
<name>A0A4Y7QLC2_9AGAM</name>
<dbReference type="STRING" id="50990.A0A4Y7QLC2"/>
<evidence type="ECO:0000256" key="6">
    <source>
        <dbReference type="SAM" id="Phobius"/>
    </source>
</evidence>
<reference evidence="7 8" key="1">
    <citation type="submission" date="2018-06" db="EMBL/GenBank/DDBJ databases">
        <title>A transcriptomic atlas of mushroom development highlights an independent origin of complex multicellularity.</title>
        <authorList>
            <consortium name="DOE Joint Genome Institute"/>
            <person name="Krizsan K."/>
            <person name="Almasi E."/>
            <person name="Merenyi Z."/>
            <person name="Sahu N."/>
            <person name="Viragh M."/>
            <person name="Koszo T."/>
            <person name="Mondo S."/>
            <person name="Kiss B."/>
            <person name="Balint B."/>
            <person name="Kues U."/>
            <person name="Barry K."/>
            <person name="Hegedus J.C."/>
            <person name="Henrissat B."/>
            <person name="Johnson J."/>
            <person name="Lipzen A."/>
            <person name="Ohm R."/>
            <person name="Nagy I."/>
            <person name="Pangilinan J."/>
            <person name="Yan J."/>
            <person name="Xiong Y."/>
            <person name="Grigoriev I.V."/>
            <person name="Hibbett D.S."/>
            <person name="Nagy L.G."/>
        </authorList>
    </citation>
    <scope>NUCLEOTIDE SEQUENCE [LARGE SCALE GENOMIC DNA]</scope>
    <source>
        <strain evidence="7 8">SZMC22713</strain>
    </source>
</reference>
<dbReference type="GO" id="GO:0005794">
    <property type="term" value="C:Golgi apparatus"/>
    <property type="evidence" value="ECO:0007669"/>
    <property type="project" value="TreeGrafter"/>
</dbReference>
<feature type="compositionally biased region" description="Pro residues" evidence="5">
    <location>
        <begin position="304"/>
        <end position="318"/>
    </location>
</feature>
<dbReference type="FunFam" id="1.20.1540.10:FF:000004">
    <property type="entry name" value="Transmembrane protein 115"/>
    <property type="match status" value="1"/>
</dbReference>
<dbReference type="AlphaFoldDB" id="A0A4Y7QLC2"/>
<dbReference type="InterPro" id="IPR013861">
    <property type="entry name" value="TMEM115/Pdh1/Rbl19"/>
</dbReference>
<protein>
    <submittedName>
        <fullName evidence="7">DUF1751-domain-containing protein</fullName>
    </submittedName>
</protein>
<dbReference type="GO" id="GO:0006890">
    <property type="term" value="P:retrograde vesicle-mediated transport, Golgi to endoplasmic reticulum"/>
    <property type="evidence" value="ECO:0007669"/>
    <property type="project" value="InterPro"/>
</dbReference>
<keyword evidence="3 6" id="KW-1133">Transmembrane helix</keyword>
<dbReference type="EMBL" id="ML170158">
    <property type="protein sequence ID" value="TDL28011.1"/>
    <property type="molecule type" value="Genomic_DNA"/>
</dbReference>
<dbReference type="SMART" id="SM01160">
    <property type="entry name" value="DUF1751"/>
    <property type="match status" value="1"/>
</dbReference>
<evidence type="ECO:0000256" key="5">
    <source>
        <dbReference type="SAM" id="MobiDB-lite"/>
    </source>
</evidence>
<dbReference type="SUPFAM" id="SSF144091">
    <property type="entry name" value="Rhomboid-like"/>
    <property type="match status" value="1"/>
</dbReference>
<evidence type="ECO:0000256" key="3">
    <source>
        <dbReference type="ARBA" id="ARBA00022989"/>
    </source>
</evidence>
<dbReference type="VEuPathDB" id="FungiDB:BD410DRAFT_818507"/>
<evidence type="ECO:0000256" key="1">
    <source>
        <dbReference type="ARBA" id="ARBA00004141"/>
    </source>
</evidence>
<evidence type="ECO:0000313" key="7">
    <source>
        <dbReference type="EMBL" id="TDL28011.1"/>
    </source>
</evidence>
<organism evidence="7 8">
    <name type="scientific">Rickenella mellea</name>
    <dbReference type="NCBI Taxonomy" id="50990"/>
    <lineage>
        <taxon>Eukaryota</taxon>
        <taxon>Fungi</taxon>
        <taxon>Dikarya</taxon>
        <taxon>Basidiomycota</taxon>
        <taxon>Agaricomycotina</taxon>
        <taxon>Agaricomycetes</taxon>
        <taxon>Hymenochaetales</taxon>
        <taxon>Rickenellaceae</taxon>
        <taxon>Rickenella</taxon>
    </lineage>
</organism>
<dbReference type="PANTHER" id="PTHR13377">
    <property type="entry name" value="PLACENTAL PROTEIN 6"/>
    <property type="match status" value="1"/>
</dbReference>
<gene>
    <name evidence="7" type="ORF">BD410DRAFT_818507</name>
</gene>
<dbReference type="GO" id="GO:0016020">
    <property type="term" value="C:membrane"/>
    <property type="evidence" value="ECO:0007669"/>
    <property type="project" value="UniProtKB-SubCell"/>
</dbReference>
<keyword evidence="4 6" id="KW-0472">Membrane</keyword>
<dbReference type="PANTHER" id="PTHR13377:SF3">
    <property type="entry name" value="TRANSMEMBRANE PROTEIN 115"/>
    <property type="match status" value="1"/>
</dbReference>
<feature type="region of interest" description="Disordered" evidence="5">
    <location>
        <begin position="300"/>
        <end position="362"/>
    </location>
</feature>
<dbReference type="Gene3D" id="1.20.1540.10">
    <property type="entry name" value="Rhomboid-like"/>
    <property type="match status" value="1"/>
</dbReference>
<dbReference type="InterPro" id="IPR035952">
    <property type="entry name" value="Rhomboid-like_sf"/>
</dbReference>
<dbReference type="Pfam" id="PF08551">
    <property type="entry name" value="DUF1751"/>
    <property type="match status" value="1"/>
</dbReference>